<evidence type="ECO:0000313" key="1">
    <source>
        <dbReference type="EMBL" id="HBB1576693.1"/>
    </source>
</evidence>
<accession>A0A8H9T9Z8</accession>
<comment type="caution">
    <text evidence="1">The sequence shown here is derived from an EMBL/GenBank/DDBJ whole genome shotgun (WGS) entry which is preliminary data.</text>
</comment>
<organism evidence="1">
    <name type="scientific">Escherichia coli</name>
    <dbReference type="NCBI Taxonomy" id="562"/>
    <lineage>
        <taxon>Bacteria</taxon>
        <taxon>Pseudomonadati</taxon>
        <taxon>Pseudomonadota</taxon>
        <taxon>Gammaproteobacteria</taxon>
        <taxon>Enterobacterales</taxon>
        <taxon>Enterobacteriaceae</taxon>
        <taxon>Escherichia</taxon>
    </lineage>
</organism>
<dbReference type="EMBL" id="DADUEU010000224">
    <property type="protein sequence ID" value="HBB1576693.1"/>
    <property type="molecule type" value="Genomic_DNA"/>
</dbReference>
<feature type="non-terminal residue" evidence="1">
    <location>
        <position position="126"/>
    </location>
</feature>
<protein>
    <submittedName>
        <fullName evidence="1">Uncharacterized protein</fullName>
    </submittedName>
</protein>
<sequence length="126" mass="14750">TCAISQTLEEQPVLNSKSWLTSLQNDYSLPDSLTERIWLTLISQRISRGELREFELADGNWLLNNAWYERNMAGFNEQLKENLSFTPDELKTLFRNRLNLSPEANDDFLDRCLDGGDWYPFSEGRR</sequence>
<name>A0A8H9T9Z8_ECOLX</name>
<feature type="non-terminal residue" evidence="1">
    <location>
        <position position="1"/>
    </location>
</feature>
<dbReference type="Proteomes" id="UP000870292">
    <property type="component" value="Unassembled WGS sequence"/>
</dbReference>
<dbReference type="AlphaFoldDB" id="A0A8H9T9Z8"/>
<gene>
    <name evidence="1" type="ORF">J0541_005817</name>
</gene>
<reference evidence="1" key="1">
    <citation type="journal article" date="2018" name="Genome Biol.">
        <title>SKESA: strategic k-mer extension for scrupulous assemblies.</title>
        <authorList>
            <person name="Souvorov A."/>
            <person name="Agarwala R."/>
            <person name="Lipman D.J."/>
        </authorList>
    </citation>
    <scope>NUCLEOTIDE SEQUENCE</scope>
    <source>
        <strain evidence="1">Escherichia coli</strain>
    </source>
</reference>
<proteinExistence type="predicted"/>
<reference evidence="1" key="2">
    <citation type="submission" date="2021-03" db="EMBL/GenBank/DDBJ databases">
        <authorList>
            <consortium name="NCBI Pathogen Detection Project"/>
        </authorList>
    </citation>
    <scope>NUCLEOTIDE SEQUENCE</scope>
    <source>
        <strain evidence="1">Escherichia coli</strain>
    </source>
</reference>